<evidence type="ECO:0000313" key="6">
    <source>
        <dbReference type="Proteomes" id="UP001302367"/>
    </source>
</evidence>
<dbReference type="AlphaFoldDB" id="A0A2G5HT55"/>
<evidence type="ECO:0000313" key="3">
    <source>
        <dbReference type="EMBL" id="PIA95710.1"/>
    </source>
</evidence>
<feature type="region of interest" description="Disordered" evidence="1">
    <location>
        <begin position="114"/>
        <end position="142"/>
    </location>
</feature>
<feature type="signal peptide" evidence="2">
    <location>
        <begin position="1"/>
        <end position="19"/>
    </location>
</feature>
<dbReference type="EMBL" id="LKMD01000103">
    <property type="protein sequence ID" value="PIA95710.1"/>
    <property type="molecule type" value="Genomic_DNA"/>
</dbReference>
<protein>
    <submittedName>
        <fullName evidence="3">Uncharacterized protein</fullName>
    </submittedName>
</protein>
<evidence type="ECO:0000313" key="4">
    <source>
        <dbReference type="EMBL" id="WPB07417.1"/>
    </source>
</evidence>
<accession>A0A2G5HT55</accession>
<dbReference type="EMBL" id="CP134191">
    <property type="protein sequence ID" value="WPB07417.1"/>
    <property type="molecule type" value="Genomic_DNA"/>
</dbReference>
<organism evidence="3 5">
    <name type="scientific">Cercospora beticola</name>
    <name type="common">Sugarbeet leaf spot fungus</name>
    <dbReference type="NCBI Taxonomy" id="122368"/>
    <lineage>
        <taxon>Eukaryota</taxon>
        <taxon>Fungi</taxon>
        <taxon>Dikarya</taxon>
        <taxon>Ascomycota</taxon>
        <taxon>Pezizomycotina</taxon>
        <taxon>Dothideomycetes</taxon>
        <taxon>Dothideomycetidae</taxon>
        <taxon>Mycosphaerellales</taxon>
        <taxon>Mycosphaerellaceae</taxon>
        <taxon>Cercospora</taxon>
    </lineage>
</organism>
<feature type="chain" id="PRO_5013740925" evidence="2">
    <location>
        <begin position="20"/>
        <end position="257"/>
    </location>
</feature>
<reference evidence="3 5" key="1">
    <citation type="submission" date="2015-10" db="EMBL/GenBank/DDBJ databases">
        <title>The cercosporin biosynthetic gene cluster was horizontally transferred to several fungal lineages and shown to be expanded in Cercospora beticola based on microsynteny with recipient genomes.</title>
        <authorList>
            <person name="De Jonge R."/>
            <person name="Ebert M.K."/>
            <person name="Suttle J.C."/>
            <person name="Jurick Ii W.M."/>
            <person name="Secor G.A."/>
            <person name="Thomma B.P."/>
            <person name="Van De Peer Y."/>
            <person name="Bolton M.D."/>
        </authorList>
    </citation>
    <scope>NUCLEOTIDE SEQUENCE [LARGE SCALE GENOMIC DNA]</scope>
    <source>
        <strain evidence="3 5">09-40</strain>
    </source>
</reference>
<evidence type="ECO:0000256" key="2">
    <source>
        <dbReference type="SAM" id="SignalP"/>
    </source>
</evidence>
<name>A0A2G5HT55_CERBT</name>
<feature type="region of interest" description="Disordered" evidence="1">
    <location>
        <begin position="44"/>
        <end position="97"/>
    </location>
</feature>
<dbReference type="Proteomes" id="UP001302367">
    <property type="component" value="Chromosome 8"/>
</dbReference>
<gene>
    <name evidence="3" type="ORF">CB0940_10690</name>
    <name evidence="4" type="ORF">RHO25_012078</name>
</gene>
<evidence type="ECO:0000256" key="1">
    <source>
        <dbReference type="SAM" id="MobiDB-lite"/>
    </source>
</evidence>
<proteinExistence type="predicted"/>
<sequence>MRFDTALATLALAGAGVSAAPLDRRTAEALAAIVGSPNLDGSGPVGPWFPEELYNSPGPNGENRDAVEPLPSWFGSPGLIQLPGHGSSTGSQGPSLQQRQVDLEGWAKSNPFSELGNNFGRRSPGEQKRHVGPQEWPDSFNIGDFPRGNLVLASAEKRALIGPQPFDHFQTPTHFGPRPQIWEKRDARLPGATIPPSRGASRIVLPGGPFIRPEELFGDMKLQQREAYPQEWLGRPRVPVPKTGGRLAVCGLYIGEC</sequence>
<reference evidence="4 6" key="2">
    <citation type="submission" date="2023-09" db="EMBL/GenBank/DDBJ databases">
        <title>Complete-Gapless Cercospora beticola genome.</title>
        <authorList>
            <person name="Wyatt N.A."/>
            <person name="Spanner R.E."/>
            <person name="Bolton M.D."/>
        </authorList>
    </citation>
    <scope>NUCLEOTIDE SEQUENCE [LARGE SCALE GENOMIC DNA]</scope>
    <source>
        <strain evidence="4">Cb09-40</strain>
    </source>
</reference>
<feature type="compositionally biased region" description="Polar residues" evidence="1">
    <location>
        <begin position="86"/>
        <end position="97"/>
    </location>
</feature>
<keyword evidence="6" id="KW-1185">Reference proteome</keyword>
<dbReference type="Proteomes" id="UP000230605">
    <property type="component" value="Chromosome 8"/>
</dbReference>
<dbReference type="OrthoDB" id="10450928at2759"/>
<keyword evidence="2" id="KW-0732">Signal</keyword>
<evidence type="ECO:0000313" key="5">
    <source>
        <dbReference type="Proteomes" id="UP000230605"/>
    </source>
</evidence>